<dbReference type="GeneID" id="105220830"/>
<name>A0A0A1XHV0_ZEUCU</name>
<dbReference type="EMBL" id="GBXI01003358">
    <property type="protein sequence ID" value="JAD10934.1"/>
    <property type="molecule type" value="Transcribed_RNA"/>
</dbReference>
<dbReference type="OrthoDB" id="8021718at2759"/>
<reference evidence="4" key="1">
    <citation type="submission" date="2014-11" db="EMBL/GenBank/DDBJ databases">
        <authorList>
            <person name="Geib S."/>
        </authorList>
    </citation>
    <scope>NUCLEOTIDE SEQUENCE</scope>
</reference>
<evidence type="ECO:0000256" key="2">
    <source>
        <dbReference type="SAM" id="MobiDB-lite"/>
    </source>
</evidence>
<feature type="chain" id="PRO_5001994762" evidence="3">
    <location>
        <begin position="34"/>
        <end position="375"/>
    </location>
</feature>
<organism evidence="4">
    <name type="scientific">Zeugodacus cucurbitae</name>
    <name type="common">Melon fruit fly</name>
    <name type="synonym">Bactrocera cucurbitae</name>
    <dbReference type="NCBI Taxonomy" id="28588"/>
    <lineage>
        <taxon>Eukaryota</taxon>
        <taxon>Metazoa</taxon>
        <taxon>Ecdysozoa</taxon>
        <taxon>Arthropoda</taxon>
        <taxon>Hexapoda</taxon>
        <taxon>Insecta</taxon>
        <taxon>Pterygota</taxon>
        <taxon>Neoptera</taxon>
        <taxon>Endopterygota</taxon>
        <taxon>Diptera</taxon>
        <taxon>Brachycera</taxon>
        <taxon>Muscomorpha</taxon>
        <taxon>Tephritoidea</taxon>
        <taxon>Tephritidae</taxon>
        <taxon>Zeugodacus</taxon>
        <taxon>Zeugodacus</taxon>
    </lineage>
</organism>
<dbReference type="GO" id="GO:0042302">
    <property type="term" value="F:structural constituent of cuticle"/>
    <property type="evidence" value="ECO:0007669"/>
    <property type="project" value="UniProtKB-UniRule"/>
</dbReference>
<proteinExistence type="predicted"/>
<feature type="compositionally biased region" description="Basic and acidic residues" evidence="2">
    <location>
        <begin position="263"/>
        <end position="278"/>
    </location>
</feature>
<evidence type="ECO:0000313" key="4">
    <source>
        <dbReference type="EMBL" id="JAD10934.1"/>
    </source>
</evidence>
<evidence type="ECO:0000256" key="3">
    <source>
        <dbReference type="SAM" id="SignalP"/>
    </source>
</evidence>
<keyword evidence="1" id="KW-0193">Cuticle</keyword>
<feature type="signal peptide" evidence="3">
    <location>
        <begin position="1"/>
        <end position="33"/>
    </location>
</feature>
<evidence type="ECO:0000256" key="1">
    <source>
        <dbReference type="PROSITE-ProRule" id="PRU00497"/>
    </source>
</evidence>
<feature type="region of interest" description="Disordered" evidence="2">
    <location>
        <begin position="260"/>
        <end position="290"/>
    </location>
</feature>
<keyword evidence="3" id="KW-0732">Signal</keyword>
<protein>
    <submittedName>
        <fullName evidence="4">Cuticle protein 6</fullName>
    </submittedName>
</protein>
<feature type="compositionally biased region" description="Polar residues" evidence="2">
    <location>
        <begin position="279"/>
        <end position="290"/>
    </location>
</feature>
<reference evidence="4" key="2">
    <citation type="journal article" date="2015" name="Gigascience">
        <title>Reconstructing a comprehensive transcriptome assembly of a white-pupal translocated strain of the pest fruit fly Bactrocera cucurbitae.</title>
        <authorList>
            <person name="Sim S.B."/>
            <person name="Calla B."/>
            <person name="Hall B."/>
            <person name="DeRego T."/>
            <person name="Geib S.M."/>
        </authorList>
    </citation>
    <scope>NUCLEOTIDE SEQUENCE</scope>
</reference>
<gene>
    <name evidence="4" type="primary">CUO6_5</name>
    <name evidence="4" type="ORF">g.17845</name>
</gene>
<dbReference type="PROSITE" id="PS51155">
    <property type="entry name" value="CHIT_BIND_RR_2"/>
    <property type="match status" value="1"/>
</dbReference>
<dbReference type="Pfam" id="PF00379">
    <property type="entry name" value="Chitin_bind_4"/>
    <property type="match status" value="1"/>
</dbReference>
<dbReference type="InterPro" id="IPR000618">
    <property type="entry name" value="Insect_cuticle"/>
</dbReference>
<dbReference type="AlphaFoldDB" id="A0A0A1XHV0"/>
<sequence length="375" mass="41896">MYACGLSKCVQIRFAVVAVVLFLLCLKAHHNNAAPTTDRSFVYAKTQAIKKSGGNPDTSSYFRRDPYGANTYAFGFEINDNRTGNIQFRDERRYVNGSVEGSYGHVRPDGRVIVTHFLSDNERGFLHETRTFESGDNQQWQAHWPTKRPSILMQRPPDMPTGAVVYDKDLHLNVTNSKVPEQLASALNEQHAIVVNPAAHAEYPMGDLSIQDIIDGKVPLETKPGKDVTSIGFETVHNRLPSDFSIIPFILPPMLGNLSEEQTDQKNSKDTKLAETKRQQNQNKYNEAKVNNSEKSVNVQVLEKSAGNNTKIAESTKAVVMTTKASNNNSEQMVTEQPTALTEDLPNLVGVNGTWYQQLIDQSRNEFLSNLPNKK</sequence>
<accession>A0A0A1XHV0</accession>